<evidence type="ECO:0000256" key="2">
    <source>
        <dbReference type="ARBA" id="ARBA00006573"/>
    </source>
</evidence>
<dbReference type="GO" id="GO:0030435">
    <property type="term" value="P:sporulation resulting in formation of a cellular spore"/>
    <property type="evidence" value="ECO:0007669"/>
    <property type="project" value="UniProtKB-KW"/>
</dbReference>
<keyword evidence="5" id="KW-1185">Reference proteome</keyword>
<dbReference type="Pfam" id="PF08141">
    <property type="entry name" value="SspH"/>
    <property type="match status" value="1"/>
</dbReference>
<evidence type="ECO:0000313" key="4">
    <source>
        <dbReference type="EMBL" id="EGO64828.1"/>
    </source>
</evidence>
<comment type="subcellular location">
    <subcellularLocation>
        <location evidence="1">Spore core</location>
    </subcellularLocation>
</comment>
<comment type="similarity">
    <text evidence="2">Belongs to the SspH family.</text>
</comment>
<name>F7NGM4_9FIRM</name>
<proteinExistence type="inferred from homology"/>
<evidence type="ECO:0000256" key="3">
    <source>
        <dbReference type="ARBA" id="ARBA00022969"/>
    </source>
</evidence>
<dbReference type="NCBIfam" id="TIGR02861">
    <property type="entry name" value="SASP_H"/>
    <property type="match status" value="1"/>
</dbReference>
<dbReference type="RefSeq" id="WP_004093838.1">
    <property type="nucleotide sequence ID" value="NZ_AFGF01000049.1"/>
</dbReference>
<dbReference type="OrthoDB" id="1683648at2"/>
<dbReference type="Proteomes" id="UP000003240">
    <property type="component" value="Unassembled WGS sequence"/>
</dbReference>
<accession>F7NGM4</accession>
<gene>
    <name evidence="4" type="ORF">ALO_06060</name>
</gene>
<evidence type="ECO:0000313" key="5">
    <source>
        <dbReference type="Proteomes" id="UP000003240"/>
    </source>
</evidence>
<evidence type="ECO:0000256" key="1">
    <source>
        <dbReference type="ARBA" id="ARBA00004288"/>
    </source>
</evidence>
<dbReference type="EMBL" id="AFGF01000049">
    <property type="protein sequence ID" value="EGO64828.1"/>
    <property type="molecule type" value="Genomic_DNA"/>
</dbReference>
<protein>
    <submittedName>
        <fullName evidence="4">Small, acid-soluble spore protein h 1</fullName>
    </submittedName>
</protein>
<organism evidence="4 5">
    <name type="scientific">Acetonema longum DSM 6540</name>
    <dbReference type="NCBI Taxonomy" id="1009370"/>
    <lineage>
        <taxon>Bacteria</taxon>
        <taxon>Bacillati</taxon>
        <taxon>Bacillota</taxon>
        <taxon>Negativicutes</taxon>
        <taxon>Acetonemataceae</taxon>
        <taxon>Acetonema</taxon>
    </lineage>
</organism>
<dbReference type="InterPro" id="IPR012610">
    <property type="entry name" value="SASP_SspH"/>
</dbReference>
<comment type="caution">
    <text evidence="4">The sequence shown here is derived from an EMBL/GenBank/DDBJ whole genome shotgun (WGS) entry which is preliminary data.</text>
</comment>
<dbReference type="AlphaFoldDB" id="F7NGM4"/>
<dbReference type="STRING" id="1009370.ALO_06060"/>
<dbReference type="GO" id="GO:0042601">
    <property type="term" value="C:endospore-forming forespore"/>
    <property type="evidence" value="ECO:0007669"/>
    <property type="project" value="InterPro"/>
</dbReference>
<sequence>MLVTRAKEILQSVDMIWVVYQDAPIWIESIDPDAATAQVTILGEGNRVDVPVAELHEVGKVN</sequence>
<keyword evidence="3" id="KW-0749">Sporulation</keyword>
<reference evidence="4 5" key="1">
    <citation type="journal article" date="2011" name="EMBO J.">
        <title>Structural diversity of bacterial flagellar motors.</title>
        <authorList>
            <person name="Chen S."/>
            <person name="Beeby M."/>
            <person name="Murphy G.E."/>
            <person name="Leadbetter J.R."/>
            <person name="Hendrixson D.R."/>
            <person name="Briegel A."/>
            <person name="Li Z."/>
            <person name="Shi J."/>
            <person name="Tocheva E.I."/>
            <person name="Muller A."/>
            <person name="Dobro M.J."/>
            <person name="Jensen G.J."/>
        </authorList>
    </citation>
    <scope>NUCLEOTIDE SEQUENCE [LARGE SCALE GENOMIC DNA]</scope>
    <source>
        <strain evidence="4 5">DSM 6540</strain>
    </source>
</reference>
<dbReference type="GO" id="GO:0030436">
    <property type="term" value="P:asexual sporulation"/>
    <property type="evidence" value="ECO:0007669"/>
    <property type="project" value="InterPro"/>
</dbReference>